<organism evidence="1 2">
    <name type="scientific">Aphanomyces euteiches</name>
    <dbReference type="NCBI Taxonomy" id="100861"/>
    <lineage>
        <taxon>Eukaryota</taxon>
        <taxon>Sar</taxon>
        <taxon>Stramenopiles</taxon>
        <taxon>Oomycota</taxon>
        <taxon>Saprolegniomycetes</taxon>
        <taxon>Saprolegniales</taxon>
        <taxon>Verrucalvaceae</taxon>
        <taxon>Aphanomyces</taxon>
    </lineage>
</organism>
<accession>A0A6G0X3Q4</accession>
<keyword evidence="2" id="KW-1185">Reference proteome</keyword>
<comment type="caution">
    <text evidence="1">The sequence shown here is derived from an EMBL/GenBank/DDBJ whole genome shotgun (WGS) entry which is preliminary data.</text>
</comment>
<evidence type="ECO:0000313" key="2">
    <source>
        <dbReference type="Proteomes" id="UP000481153"/>
    </source>
</evidence>
<dbReference type="EMBL" id="VJMJ01000111">
    <property type="protein sequence ID" value="KAF0734543.1"/>
    <property type="molecule type" value="Genomic_DNA"/>
</dbReference>
<sequence length="110" mass="12228">MCGSHSLFCQFEQTYMSLLLVSPFYPMTQPTVDSVFDVLFQAVERTIQYQVASTIEMVNSMIGGIALDSSDGSEDEEEVACLDYLNALDSQDPFDDCEVVEMASTTRQPC</sequence>
<dbReference type="VEuPathDB" id="FungiDB:AeMF1_010653"/>
<name>A0A6G0X3Q4_9STRA</name>
<protein>
    <submittedName>
        <fullName evidence="1">Uncharacterized protein</fullName>
    </submittedName>
</protein>
<evidence type="ECO:0000313" key="1">
    <source>
        <dbReference type="EMBL" id="KAF0734543.1"/>
    </source>
</evidence>
<reference evidence="1 2" key="1">
    <citation type="submission" date="2019-07" db="EMBL/GenBank/DDBJ databases">
        <title>Genomics analysis of Aphanomyces spp. identifies a new class of oomycete effector associated with host adaptation.</title>
        <authorList>
            <person name="Gaulin E."/>
        </authorList>
    </citation>
    <scope>NUCLEOTIDE SEQUENCE [LARGE SCALE GENOMIC DNA]</scope>
    <source>
        <strain evidence="1 2">ATCC 201684</strain>
    </source>
</reference>
<dbReference type="Proteomes" id="UP000481153">
    <property type="component" value="Unassembled WGS sequence"/>
</dbReference>
<gene>
    <name evidence="1" type="ORF">Ae201684_008785</name>
</gene>
<dbReference type="AlphaFoldDB" id="A0A6G0X3Q4"/>
<proteinExistence type="predicted"/>